<dbReference type="Pfam" id="PF01466">
    <property type="entry name" value="Skp1"/>
    <property type="match status" value="1"/>
</dbReference>
<evidence type="ECO:0000256" key="2">
    <source>
        <dbReference type="ARBA" id="ARBA00022786"/>
    </source>
</evidence>
<dbReference type="EMBL" id="CAJNOQ010013200">
    <property type="protein sequence ID" value="CAF1316531.1"/>
    <property type="molecule type" value="Genomic_DNA"/>
</dbReference>
<dbReference type="PANTHER" id="PTHR11165">
    <property type="entry name" value="SKP1"/>
    <property type="match status" value="1"/>
</dbReference>
<dbReference type="InterPro" id="IPR016073">
    <property type="entry name" value="Skp1_comp_POZ"/>
</dbReference>
<name>A0A815EYS8_9BILA</name>
<comment type="similarity">
    <text evidence="1">Belongs to the SKP1 family.</text>
</comment>
<evidence type="ECO:0000256" key="1">
    <source>
        <dbReference type="ARBA" id="ARBA00009993"/>
    </source>
</evidence>
<dbReference type="FunFam" id="3.30.710.10:FF:000124">
    <property type="entry name" value="Protein CBG09126"/>
    <property type="match status" value="1"/>
</dbReference>
<feature type="domain" description="SKP1 component POZ" evidence="4">
    <location>
        <begin position="19"/>
        <end position="82"/>
    </location>
</feature>
<dbReference type="Pfam" id="PF03931">
    <property type="entry name" value="Skp1_POZ"/>
    <property type="match status" value="1"/>
</dbReference>
<keyword evidence="2" id="KW-0833">Ubl conjugation pathway</keyword>
<dbReference type="AlphaFoldDB" id="A0A815EYS8"/>
<dbReference type="InterPro" id="IPR036296">
    <property type="entry name" value="SKP1-like_dim_sf"/>
</dbReference>
<dbReference type="Proteomes" id="UP000681722">
    <property type="component" value="Unassembled WGS sequence"/>
</dbReference>
<comment type="caution">
    <text evidence="5">The sequence shown here is derived from an EMBL/GenBank/DDBJ whole genome shotgun (WGS) entry which is preliminary data.</text>
</comment>
<dbReference type="SUPFAM" id="SSF54695">
    <property type="entry name" value="POZ domain"/>
    <property type="match status" value="1"/>
</dbReference>
<dbReference type="InterPro" id="IPR001232">
    <property type="entry name" value="SKP1-like"/>
</dbReference>
<organism evidence="5 7">
    <name type="scientific">Didymodactylos carnosus</name>
    <dbReference type="NCBI Taxonomy" id="1234261"/>
    <lineage>
        <taxon>Eukaryota</taxon>
        <taxon>Metazoa</taxon>
        <taxon>Spiralia</taxon>
        <taxon>Gnathifera</taxon>
        <taxon>Rotifera</taxon>
        <taxon>Eurotatoria</taxon>
        <taxon>Bdelloidea</taxon>
        <taxon>Philodinida</taxon>
        <taxon>Philodinidae</taxon>
        <taxon>Didymodactylos</taxon>
    </lineage>
</organism>
<dbReference type="SMART" id="SM00512">
    <property type="entry name" value="Skp1"/>
    <property type="match status" value="1"/>
</dbReference>
<reference evidence="5" key="1">
    <citation type="submission" date="2021-02" db="EMBL/GenBank/DDBJ databases">
        <authorList>
            <person name="Nowell W R."/>
        </authorList>
    </citation>
    <scope>NUCLEOTIDE SEQUENCE</scope>
</reference>
<dbReference type="GO" id="GO:0006511">
    <property type="term" value="P:ubiquitin-dependent protein catabolic process"/>
    <property type="evidence" value="ECO:0007669"/>
    <property type="project" value="InterPro"/>
</dbReference>
<dbReference type="Proteomes" id="UP000663829">
    <property type="component" value="Unassembled WGS sequence"/>
</dbReference>
<proteinExistence type="inferred from homology"/>
<dbReference type="InterPro" id="IPR016897">
    <property type="entry name" value="SKP1"/>
</dbReference>
<accession>A0A815EYS8</accession>
<gene>
    <name evidence="5" type="ORF">GPM918_LOCUS29260</name>
    <name evidence="6" type="ORF">SRO942_LOCUS29825</name>
</gene>
<dbReference type="CDD" id="cd18322">
    <property type="entry name" value="BTB_POZ_SKP1"/>
    <property type="match status" value="1"/>
</dbReference>
<dbReference type="InterPro" id="IPR011333">
    <property type="entry name" value="SKP1/BTB/POZ_sf"/>
</dbReference>
<feature type="domain" description="SKP1 component dimerisation" evidence="3">
    <location>
        <begin position="139"/>
        <end position="170"/>
    </location>
</feature>
<dbReference type="SUPFAM" id="SSF81382">
    <property type="entry name" value="Skp1 dimerisation domain-like"/>
    <property type="match status" value="1"/>
</dbReference>
<dbReference type="OrthoDB" id="2342932at2759"/>
<dbReference type="EMBL" id="CAJOBC010045409">
    <property type="protein sequence ID" value="CAF4158739.1"/>
    <property type="molecule type" value="Genomic_DNA"/>
</dbReference>
<protein>
    <submittedName>
        <fullName evidence="5">Uncharacterized protein</fullName>
    </submittedName>
</protein>
<dbReference type="Gene3D" id="3.30.710.10">
    <property type="entry name" value="Potassium Channel Kv1.1, Chain A"/>
    <property type="match status" value="1"/>
</dbReference>
<evidence type="ECO:0000313" key="6">
    <source>
        <dbReference type="EMBL" id="CAF4158739.1"/>
    </source>
</evidence>
<evidence type="ECO:0000259" key="4">
    <source>
        <dbReference type="Pfam" id="PF03931"/>
    </source>
</evidence>
<evidence type="ECO:0000259" key="3">
    <source>
        <dbReference type="Pfam" id="PF01466"/>
    </source>
</evidence>
<dbReference type="InterPro" id="IPR016072">
    <property type="entry name" value="Skp1_comp_dimer"/>
</dbReference>
<sequence length="212" mass="23294">MTTIENEGAQPTLAATSLPKIKISSNDGEVFEIGQEIINQTNTIKDMCNDLGDVVYSIVTPLPNVKASILKPIIDFCEYHKNDPVPTIDEDDEDLCTDIHEPKRSDDISEWDQEFIKQFTVEDGTIFDIIMAANYLGIKTLLAVGCKTIANMVRGKSSAEVREMFNISYDPPGQGLNASTLPAIDTENLNASTQLSRSEQQKAGCSDCINET</sequence>
<evidence type="ECO:0000313" key="5">
    <source>
        <dbReference type="EMBL" id="CAF1316531.1"/>
    </source>
</evidence>
<evidence type="ECO:0000313" key="7">
    <source>
        <dbReference type="Proteomes" id="UP000663829"/>
    </source>
</evidence>
<keyword evidence="7" id="KW-1185">Reference proteome</keyword>